<feature type="binding site" evidence="4">
    <location>
        <position position="136"/>
    </location>
    <ligand>
        <name>Mn(2+)</name>
        <dbReference type="ChEBI" id="CHEBI:29035"/>
        <label>1</label>
    </ligand>
</feature>
<dbReference type="GO" id="GO:0005829">
    <property type="term" value="C:cytosol"/>
    <property type="evidence" value="ECO:0007669"/>
    <property type="project" value="TreeGrafter"/>
</dbReference>
<evidence type="ECO:0000256" key="4">
    <source>
        <dbReference type="PIRSR" id="PIRSR036979-1"/>
    </source>
</evidence>
<feature type="binding site" evidence="4">
    <location>
        <position position="106"/>
    </location>
    <ligand>
        <name>Mn(2+)</name>
        <dbReference type="ChEBI" id="CHEBI:29035"/>
        <label>1</label>
    </ligand>
</feature>
<keyword evidence="2" id="KW-0378">Hydrolase</keyword>
<dbReference type="GO" id="GO:0030145">
    <property type="term" value="F:manganese ion binding"/>
    <property type="evidence" value="ECO:0007669"/>
    <property type="project" value="TreeGrafter"/>
</dbReference>
<dbReference type="SUPFAM" id="SSF52768">
    <property type="entry name" value="Arginase/deacetylase"/>
    <property type="match status" value="1"/>
</dbReference>
<dbReference type="EMBL" id="PYMP01000011">
    <property type="protein sequence ID" value="PSU51318.1"/>
    <property type="molecule type" value="Genomic_DNA"/>
</dbReference>
<dbReference type="EMBL" id="PYMO01000001">
    <property type="protein sequence ID" value="PSU27182.1"/>
    <property type="molecule type" value="Genomic_DNA"/>
</dbReference>
<dbReference type="PIRSF" id="PIRSF036979">
    <property type="entry name" value="Arginase"/>
    <property type="match status" value="1"/>
</dbReference>
<comment type="similarity">
    <text evidence="5">Belongs to the arginase family.</text>
</comment>
<dbReference type="InterPro" id="IPR023696">
    <property type="entry name" value="Ureohydrolase_dom_sf"/>
</dbReference>
<dbReference type="PROSITE" id="PS51409">
    <property type="entry name" value="ARGINASE_2"/>
    <property type="match status" value="1"/>
</dbReference>
<feature type="binding site" evidence="4">
    <location>
        <position position="236"/>
    </location>
    <ligand>
        <name>Mn(2+)</name>
        <dbReference type="ChEBI" id="CHEBI:29035"/>
        <label>1</label>
    </ligand>
</feature>
<accession>A0A2T3JQG9</accession>
<evidence type="ECO:0000313" key="6">
    <source>
        <dbReference type="EMBL" id="PSU27182.1"/>
    </source>
</evidence>
<dbReference type="PRINTS" id="PR00116">
    <property type="entry name" value="ARGINASE"/>
</dbReference>
<dbReference type="Gene3D" id="3.40.800.10">
    <property type="entry name" value="Ureohydrolase domain"/>
    <property type="match status" value="1"/>
</dbReference>
<dbReference type="RefSeq" id="WP_107190688.1">
    <property type="nucleotide sequence ID" value="NZ_PYMN01000018.1"/>
</dbReference>
<keyword evidence="8" id="KW-1185">Reference proteome</keyword>
<feature type="binding site" evidence="4">
    <location>
        <position position="134"/>
    </location>
    <ligand>
        <name>Mn(2+)</name>
        <dbReference type="ChEBI" id="CHEBI:29035"/>
        <label>1</label>
    </ligand>
</feature>
<dbReference type="Proteomes" id="UP000241405">
    <property type="component" value="Unassembled WGS sequence"/>
</dbReference>
<evidence type="ECO:0000313" key="8">
    <source>
        <dbReference type="Proteomes" id="UP000241405"/>
    </source>
</evidence>
<evidence type="ECO:0000256" key="2">
    <source>
        <dbReference type="ARBA" id="ARBA00022801"/>
    </source>
</evidence>
<keyword evidence="1 4" id="KW-0479">Metal-binding</keyword>
<dbReference type="AlphaFoldDB" id="A0A2T3JQG9"/>
<dbReference type="PANTHER" id="PTHR43782">
    <property type="entry name" value="ARGINASE"/>
    <property type="match status" value="1"/>
</dbReference>
<organism evidence="7 9">
    <name type="scientific">Photobacterium phosphoreum</name>
    <dbReference type="NCBI Taxonomy" id="659"/>
    <lineage>
        <taxon>Bacteria</taxon>
        <taxon>Pseudomonadati</taxon>
        <taxon>Pseudomonadota</taxon>
        <taxon>Gammaproteobacteria</taxon>
        <taxon>Vibrionales</taxon>
        <taxon>Vibrionaceae</taxon>
        <taxon>Photobacterium</taxon>
    </lineage>
</organism>
<feature type="binding site" evidence="4">
    <location>
        <position position="138"/>
    </location>
    <ligand>
        <name>Mn(2+)</name>
        <dbReference type="ChEBI" id="CHEBI:29035"/>
        <label>1</label>
    </ligand>
</feature>
<dbReference type="PANTHER" id="PTHR43782:SF3">
    <property type="entry name" value="ARGINASE"/>
    <property type="match status" value="1"/>
</dbReference>
<keyword evidence="3 4" id="KW-0464">Manganese</keyword>
<gene>
    <name evidence="7" type="ORF">C9J18_12775</name>
    <name evidence="6" type="ORF">CTM96_00140</name>
</gene>
<protein>
    <submittedName>
        <fullName evidence="7">Arginase</fullName>
    </submittedName>
</protein>
<feature type="binding site" evidence="4">
    <location>
        <position position="234"/>
    </location>
    <ligand>
        <name>Mn(2+)</name>
        <dbReference type="ChEBI" id="CHEBI:29035"/>
        <label>2</label>
    </ligand>
</feature>
<comment type="cofactor">
    <cofactor evidence="4">
        <name>Mn(2+)</name>
        <dbReference type="ChEBI" id="CHEBI:29035"/>
    </cofactor>
    <text evidence="4">Binds 2 manganese ions per subunit.</text>
</comment>
<dbReference type="Pfam" id="PF00491">
    <property type="entry name" value="Arginase"/>
    <property type="match status" value="1"/>
</dbReference>
<proteinExistence type="inferred from homology"/>
<dbReference type="InterPro" id="IPR006035">
    <property type="entry name" value="Ureohydrolase"/>
</dbReference>
<name>A0A2T3JQG9_PHOPO</name>
<dbReference type="Proteomes" id="UP000241618">
    <property type="component" value="Unassembled WGS sequence"/>
</dbReference>
<comment type="caution">
    <text evidence="7">The sequence shown here is derived from an EMBL/GenBank/DDBJ whole genome shotgun (WGS) entry which is preliminary data.</text>
</comment>
<evidence type="ECO:0000256" key="3">
    <source>
        <dbReference type="ARBA" id="ARBA00023211"/>
    </source>
</evidence>
<evidence type="ECO:0000256" key="1">
    <source>
        <dbReference type="ARBA" id="ARBA00022723"/>
    </source>
</evidence>
<dbReference type="GO" id="GO:0004053">
    <property type="term" value="F:arginase activity"/>
    <property type="evidence" value="ECO:0007669"/>
    <property type="project" value="TreeGrafter"/>
</dbReference>
<reference evidence="8 9" key="1">
    <citation type="submission" date="2018-03" db="EMBL/GenBank/DDBJ databases">
        <title>Whole genome sequencing of Histamine producing bacteria.</title>
        <authorList>
            <person name="Butler K."/>
        </authorList>
    </citation>
    <scope>NUCLEOTIDE SEQUENCE [LARGE SCALE GENOMIC DNA]</scope>
    <source>
        <strain evidence="7 9">FS-6.1</strain>
        <strain evidence="6 8">FS-6.2</strain>
    </source>
</reference>
<sequence>MKGFDIIGAPFNQLGCVTTDQNTVDGLRELDDKSWVGLTDWIQVRTQRWGADIVDLGDVILTTDIKNALDSDHKDKALMDYANTLKSKVLESYHHGRIPITIGGDHSIAVGTLQATMAFYQQQQGKKVAIVWVDAHADINNSLDSNLHGKPLALLMNLYPYNEWNMPADITINADDIYYIGVRDLMRNEYDLINELNITNYDMAFIEKYGFNAVVQMLMEKLERDYDHIYLSFDYDALDGSIFRACATPNVGGLTAREALHLVDSISSSDKFVGADFVEYMPELDDSGVSKELMVKLIDAVWGFRS</sequence>
<evidence type="ECO:0000313" key="9">
    <source>
        <dbReference type="Proteomes" id="UP000241618"/>
    </source>
</evidence>
<evidence type="ECO:0000256" key="5">
    <source>
        <dbReference type="PROSITE-ProRule" id="PRU00742"/>
    </source>
</evidence>
<evidence type="ECO:0000313" key="7">
    <source>
        <dbReference type="EMBL" id="PSU51318.1"/>
    </source>
</evidence>